<evidence type="ECO:0000259" key="6">
    <source>
        <dbReference type="Pfam" id="PF00460"/>
    </source>
</evidence>
<feature type="domain" description="Flagellar basal-body/hook protein C-terminal" evidence="7">
    <location>
        <begin position="373"/>
        <end position="418"/>
    </location>
</feature>
<dbReference type="PANTHER" id="PTHR30435:SF1">
    <property type="entry name" value="FLAGELLAR HOOK PROTEIN FLGE"/>
    <property type="match status" value="1"/>
</dbReference>
<dbReference type="NCBIfam" id="NF004238">
    <property type="entry name" value="PRK05682.1-1"/>
    <property type="match status" value="1"/>
</dbReference>
<organism evidence="10 11">
    <name type="scientific">Comamonas resistens</name>
    <dbReference type="NCBI Taxonomy" id="3046670"/>
    <lineage>
        <taxon>Bacteria</taxon>
        <taxon>Pseudomonadati</taxon>
        <taxon>Pseudomonadota</taxon>
        <taxon>Betaproteobacteria</taxon>
        <taxon>Burkholderiales</taxon>
        <taxon>Comamonadaceae</taxon>
        <taxon>Comamonas</taxon>
    </lineage>
</organism>
<dbReference type="InterPro" id="IPR010930">
    <property type="entry name" value="Flg_bb/hook_C_dom"/>
</dbReference>
<evidence type="ECO:0000259" key="7">
    <source>
        <dbReference type="Pfam" id="PF06429"/>
    </source>
</evidence>
<accession>A0ABY8SSF5</accession>
<dbReference type="Pfam" id="PF22692">
    <property type="entry name" value="LlgE_F_G_D1"/>
    <property type="match status" value="1"/>
</dbReference>
<keyword evidence="10" id="KW-0282">Flagellum</keyword>
<dbReference type="RefSeq" id="WP_283487080.1">
    <property type="nucleotide sequence ID" value="NZ_CP125947.1"/>
</dbReference>
<dbReference type="Proteomes" id="UP001240697">
    <property type="component" value="Chromosome"/>
</dbReference>
<reference evidence="10 11" key="1">
    <citation type="submission" date="2023-05" db="EMBL/GenBank/DDBJ databases">
        <authorList>
            <person name="Yin Y."/>
            <person name="Lu Z."/>
        </authorList>
    </citation>
    <scope>NUCLEOTIDE SEQUENCE [LARGE SCALE GENOMIC DNA]</scope>
    <source>
        <strain evidence="10 11">ZM22</strain>
    </source>
</reference>
<evidence type="ECO:0000313" key="10">
    <source>
        <dbReference type="EMBL" id="WHS65987.1"/>
    </source>
</evidence>
<evidence type="ECO:0000256" key="5">
    <source>
        <dbReference type="RuleBase" id="RU362116"/>
    </source>
</evidence>
<feature type="domain" description="Flagellar hook protein FlgE D2" evidence="8">
    <location>
        <begin position="165"/>
        <end position="300"/>
    </location>
</feature>
<feature type="domain" description="Flagellar hook protein FlgE/F/G-like D1" evidence="9">
    <location>
        <begin position="83"/>
        <end position="125"/>
    </location>
</feature>
<dbReference type="InterPro" id="IPR037058">
    <property type="entry name" value="Falgellar_hook_FlgE_sf"/>
</dbReference>
<evidence type="ECO:0000259" key="9">
    <source>
        <dbReference type="Pfam" id="PF22692"/>
    </source>
</evidence>
<dbReference type="InterPro" id="IPR020013">
    <property type="entry name" value="Flagellar_FlgE/F/G"/>
</dbReference>
<evidence type="ECO:0000259" key="8">
    <source>
        <dbReference type="Pfam" id="PF07559"/>
    </source>
</evidence>
<dbReference type="InterPro" id="IPR001444">
    <property type="entry name" value="Flag_bb_rod_N"/>
</dbReference>
<name>A0ABY8SSF5_9BURK</name>
<dbReference type="NCBIfam" id="TIGR03506">
    <property type="entry name" value="FlgEFG_subfam"/>
    <property type="match status" value="1"/>
</dbReference>
<comment type="similarity">
    <text evidence="2 5">Belongs to the flagella basal body rod proteins family.</text>
</comment>
<dbReference type="SUPFAM" id="SSF117143">
    <property type="entry name" value="Flagellar hook protein flgE"/>
    <property type="match status" value="1"/>
</dbReference>
<dbReference type="PANTHER" id="PTHR30435">
    <property type="entry name" value="FLAGELLAR PROTEIN"/>
    <property type="match status" value="1"/>
</dbReference>
<evidence type="ECO:0000313" key="11">
    <source>
        <dbReference type="Proteomes" id="UP001240697"/>
    </source>
</evidence>
<evidence type="ECO:0000256" key="2">
    <source>
        <dbReference type="ARBA" id="ARBA00009677"/>
    </source>
</evidence>
<comment type="subcellular location">
    <subcellularLocation>
        <location evidence="1 5">Bacterial flagellum basal body</location>
    </subcellularLocation>
</comment>
<comment type="function">
    <text evidence="5">A flexible structure which links the flagellar filament to the drive apparatus in the basal body.</text>
</comment>
<gene>
    <name evidence="10" type="primary">flgE</name>
    <name evidence="10" type="ORF">QMY55_02180</name>
</gene>
<dbReference type="Pfam" id="PF07559">
    <property type="entry name" value="FlgE_D2"/>
    <property type="match status" value="1"/>
</dbReference>
<keyword evidence="11" id="KW-1185">Reference proteome</keyword>
<protein>
    <recommendedName>
        <fullName evidence="3 5">Flagellar hook protein FlgE</fullName>
    </recommendedName>
</protein>
<keyword evidence="10" id="KW-0966">Cell projection</keyword>
<evidence type="ECO:0000256" key="3">
    <source>
        <dbReference type="ARBA" id="ARBA00019015"/>
    </source>
</evidence>
<sequence length="419" mass="43417">MSFQQALSGLNAAARNLDVIGHNIANSGTTGFKSSRAEFAEAMASAAGSASGQSVGIGVNVAAVSQQFKQGDITATGNNLDVAINGNGFFMLRQPDGTEAYTRAGNFKLDKDGNLKTNSNDQILGFPVDLTTGKALTGTQPVPMSFPSGQAMPAKSTTQVALTMNLDARAHNAAGDPAATPPVAATPRATYGTSLEVFDSQGVATPLSLYFVKTANPNEWEIYTTLDETVQAPGSPVGKLTFDDAGNPTPQPLPPLAIVLNASNNPNNPNPATINLNVDFAKVTQFGTKFSVNDIKQDGYTAGTMTGLNISKDGSIVATYSNGVKRTEGQLSLASFTNPQGLASVGDNKWVSTPDSGVVVAGLAQTGTLGTLQSGALEGSNVDLTAELVDMMTAQRAYQSNAQAIKTQDQVFSTLVNLR</sequence>
<dbReference type="Pfam" id="PF06429">
    <property type="entry name" value="Flg_bbr_C"/>
    <property type="match status" value="1"/>
</dbReference>
<keyword evidence="10" id="KW-0969">Cilium</keyword>
<dbReference type="Pfam" id="PF00460">
    <property type="entry name" value="Flg_bb_rod"/>
    <property type="match status" value="1"/>
</dbReference>
<dbReference type="Gene3D" id="2.60.98.20">
    <property type="entry name" value="Flagellar hook protein FlgE"/>
    <property type="match status" value="1"/>
</dbReference>
<feature type="domain" description="Flagellar basal body rod protein N-terminal" evidence="6">
    <location>
        <begin position="6"/>
        <end position="33"/>
    </location>
</feature>
<dbReference type="InterPro" id="IPR011491">
    <property type="entry name" value="FlgE_D2"/>
</dbReference>
<dbReference type="EMBL" id="CP125947">
    <property type="protein sequence ID" value="WHS65987.1"/>
    <property type="molecule type" value="Genomic_DNA"/>
</dbReference>
<proteinExistence type="inferred from homology"/>
<evidence type="ECO:0000256" key="1">
    <source>
        <dbReference type="ARBA" id="ARBA00004117"/>
    </source>
</evidence>
<dbReference type="InterPro" id="IPR053967">
    <property type="entry name" value="LlgE_F_G-like_D1"/>
</dbReference>
<evidence type="ECO:0000256" key="4">
    <source>
        <dbReference type="ARBA" id="ARBA00023143"/>
    </source>
</evidence>
<keyword evidence="4 5" id="KW-0975">Bacterial flagellum</keyword>
<dbReference type="InterPro" id="IPR037925">
    <property type="entry name" value="FlgE/F/G-like"/>
</dbReference>